<evidence type="ECO:0000256" key="3">
    <source>
        <dbReference type="ARBA" id="ARBA00024378"/>
    </source>
</evidence>
<dbReference type="PANTHER" id="PTHR32295:SF10">
    <property type="entry name" value="PROTEIN IQ-DOMAIN 25"/>
    <property type="match status" value="1"/>
</dbReference>
<keyword evidence="7" id="KW-1185">Reference proteome</keyword>
<feature type="compositionally biased region" description="Basic and acidic residues" evidence="4">
    <location>
        <begin position="227"/>
        <end position="236"/>
    </location>
</feature>
<dbReference type="SMART" id="SM00015">
    <property type="entry name" value="IQ"/>
    <property type="match status" value="2"/>
</dbReference>
<comment type="subunit">
    <text evidence="3">Binds to multiple calmodulin (CaM) in the presence of Ca(2+) and CaM-like proteins.</text>
</comment>
<feature type="domain" description="DUF4005" evidence="5">
    <location>
        <begin position="308"/>
        <end position="394"/>
    </location>
</feature>
<evidence type="ECO:0000259" key="5">
    <source>
        <dbReference type="Pfam" id="PF13178"/>
    </source>
</evidence>
<feature type="region of interest" description="Disordered" evidence="4">
    <location>
        <begin position="338"/>
        <end position="369"/>
    </location>
</feature>
<dbReference type="OrthoDB" id="1704267at2759"/>
<proteinExistence type="inferred from homology"/>
<dbReference type="Gene3D" id="1.20.5.190">
    <property type="match status" value="1"/>
</dbReference>
<dbReference type="InterPro" id="IPR025064">
    <property type="entry name" value="DUF4005"/>
</dbReference>
<dbReference type="OMA" id="CAETHRD"/>
<sequence>MGRAAKWLKGLFGIKDNGNKDVSDRRDDNRCSTARDSAELCHNPATIPPNISSAEAAWLRSYYNDNEKEQNKHAIAVAAATAAAADAAVAAAQAAVAVVRLTSHGRGAMFGGGRGRSAAVKIQTVFRGYLARKALRALKGLVKLQAHVRGYLVRKQATATLLSMQALIRAQATVRSHRARNLTISDNRIEIRARKSMERFDETRSEHAASIHSRRLSTSLDATLINPHDESPKIVEVDTGGCRPKPRSRRSNTSFSDFSDDPFYQTLSSPLPPRIPPRLSMLDTRKFQDSDWAITGDECRFSTAQSTPRFGDSRGSNAPATPAKSVCADNFFRQCKNSPNYMANTQSSKAKVRSQSAPKQRPEPGPKKKLSLNELMESRNSISGVRMQRSGSQSHEAVNFRNAVLGKLDKRTEFAREPERNYLQRRW</sequence>
<evidence type="ECO:0000256" key="4">
    <source>
        <dbReference type="SAM" id="MobiDB-lite"/>
    </source>
</evidence>
<feature type="region of interest" description="Disordered" evidence="4">
    <location>
        <begin position="303"/>
        <end position="323"/>
    </location>
</feature>
<feature type="compositionally biased region" description="Polar residues" evidence="4">
    <location>
        <begin position="303"/>
        <end position="319"/>
    </location>
</feature>
<dbReference type="PANTHER" id="PTHR32295">
    <property type="entry name" value="IQ-DOMAIN 5-RELATED"/>
    <property type="match status" value="1"/>
</dbReference>
<comment type="caution">
    <text evidence="6">The sequence shown here is derived from an EMBL/GenBank/DDBJ whole genome shotgun (WGS) entry which is preliminary data.</text>
</comment>
<dbReference type="PROSITE" id="PS50096">
    <property type="entry name" value="IQ"/>
    <property type="match status" value="2"/>
</dbReference>
<comment type="similarity">
    <text evidence="2">Belongs to the IQD family.</text>
</comment>
<accession>A0A2C9W441</accession>
<evidence type="ECO:0000313" key="6">
    <source>
        <dbReference type="EMBL" id="OAY53825.1"/>
    </source>
</evidence>
<reference evidence="7" key="1">
    <citation type="journal article" date="2016" name="Nat. Biotechnol.">
        <title>Sequencing wild and cultivated cassava and related species reveals extensive interspecific hybridization and genetic diversity.</title>
        <authorList>
            <person name="Bredeson J.V."/>
            <person name="Lyons J.B."/>
            <person name="Prochnik S.E."/>
            <person name="Wu G.A."/>
            <person name="Ha C.M."/>
            <person name="Edsinger-Gonzales E."/>
            <person name="Grimwood J."/>
            <person name="Schmutz J."/>
            <person name="Rabbi I.Y."/>
            <person name="Egesi C."/>
            <person name="Nauluvula P."/>
            <person name="Lebot V."/>
            <person name="Ndunguru J."/>
            <person name="Mkamilo G."/>
            <person name="Bart R.S."/>
            <person name="Setter T.L."/>
            <person name="Gleadow R.M."/>
            <person name="Kulakow P."/>
            <person name="Ferguson M.E."/>
            <person name="Rounsley S."/>
            <person name="Rokhsar D.S."/>
        </authorList>
    </citation>
    <scope>NUCLEOTIDE SEQUENCE [LARGE SCALE GENOMIC DNA]</scope>
    <source>
        <strain evidence="7">cv. AM560-2</strain>
    </source>
</reference>
<gene>
    <name evidence="6" type="ORF">MANES_03G026400v8</name>
</gene>
<evidence type="ECO:0000256" key="2">
    <source>
        <dbReference type="ARBA" id="ARBA00024341"/>
    </source>
</evidence>
<evidence type="ECO:0000313" key="7">
    <source>
        <dbReference type="Proteomes" id="UP000091857"/>
    </source>
</evidence>
<keyword evidence="1" id="KW-0112">Calmodulin-binding</keyword>
<dbReference type="Pfam" id="PF00612">
    <property type="entry name" value="IQ"/>
    <property type="match status" value="2"/>
</dbReference>
<dbReference type="EMBL" id="CM004389">
    <property type="protein sequence ID" value="OAY53825.1"/>
    <property type="molecule type" value="Genomic_DNA"/>
</dbReference>
<dbReference type="STRING" id="3983.A0A2C9W441"/>
<dbReference type="Pfam" id="PF13178">
    <property type="entry name" value="DUF4005"/>
    <property type="match status" value="1"/>
</dbReference>
<feature type="region of interest" description="Disordered" evidence="4">
    <location>
        <begin position="225"/>
        <end position="279"/>
    </location>
</feature>
<organism evidence="6 7">
    <name type="scientific">Manihot esculenta</name>
    <name type="common">Cassava</name>
    <name type="synonym">Jatropha manihot</name>
    <dbReference type="NCBI Taxonomy" id="3983"/>
    <lineage>
        <taxon>Eukaryota</taxon>
        <taxon>Viridiplantae</taxon>
        <taxon>Streptophyta</taxon>
        <taxon>Embryophyta</taxon>
        <taxon>Tracheophyta</taxon>
        <taxon>Spermatophyta</taxon>
        <taxon>Magnoliopsida</taxon>
        <taxon>eudicotyledons</taxon>
        <taxon>Gunneridae</taxon>
        <taxon>Pentapetalae</taxon>
        <taxon>rosids</taxon>
        <taxon>fabids</taxon>
        <taxon>Malpighiales</taxon>
        <taxon>Euphorbiaceae</taxon>
        <taxon>Crotonoideae</taxon>
        <taxon>Manihoteae</taxon>
        <taxon>Manihot</taxon>
    </lineage>
</organism>
<dbReference type="GO" id="GO:0005516">
    <property type="term" value="F:calmodulin binding"/>
    <property type="evidence" value="ECO:0007669"/>
    <property type="project" value="UniProtKB-KW"/>
</dbReference>
<evidence type="ECO:0000256" key="1">
    <source>
        <dbReference type="ARBA" id="ARBA00022860"/>
    </source>
</evidence>
<dbReference type="CDD" id="cd23767">
    <property type="entry name" value="IQCD"/>
    <property type="match status" value="1"/>
</dbReference>
<dbReference type="AlphaFoldDB" id="A0A2C9W441"/>
<dbReference type="Proteomes" id="UP000091857">
    <property type="component" value="Chromosome 3"/>
</dbReference>
<feature type="compositionally biased region" description="Polar residues" evidence="4">
    <location>
        <begin position="338"/>
        <end position="358"/>
    </location>
</feature>
<dbReference type="Gramene" id="Manes.03G026400.1.v8.1">
    <property type="protein sequence ID" value="Manes.03G026400.1.v8.1.CDS"/>
    <property type="gene ID" value="Manes.03G026400.v8.1"/>
</dbReference>
<name>A0A2C9W441_MANES</name>
<dbReference type="InterPro" id="IPR000048">
    <property type="entry name" value="IQ_motif_EF-hand-BS"/>
</dbReference>
<protein>
    <recommendedName>
        <fullName evidence="5">DUF4005 domain-containing protein</fullName>
    </recommendedName>
</protein>